<feature type="chain" id="PRO_5004917335" evidence="1">
    <location>
        <begin position="19"/>
        <end position="339"/>
    </location>
</feature>
<evidence type="ECO:0000313" key="2">
    <source>
        <dbReference type="EMBL" id="BAO56566.1"/>
    </source>
</evidence>
<evidence type="ECO:0000313" key="3">
    <source>
        <dbReference type="Proteomes" id="UP000031760"/>
    </source>
</evidence>
<protein>
    <submittedName>
        <fullName evidence="2">Uncharacterized protein</fullName>
    </submittedName>
</protein>
<organism evidence="2 3">
    <name type="scientific">Nonlabens marinus S1-08</name>
    <dbReference type="NCBI Taxonomy" id="1454201"/>
    <lineage>
        <taxon>Bacteria</taxon>
        <taxon>Pseudomonadati</taxon>
        <taxon>Bacteroidota</taxon>
        <taxon>Flavobacteriia</taxon>
        <taxon>Flavobacteriales</taxon>
        <taxon>Flavobacteriaceae</taxon>
        <taxon>Nonlabens</taxon>
    </lineage>
</organism>
<dbReference type="HOGENOM" id="CLU_815684_0_0_10"/>
<feature type="signal peptide" evidence="1">
    <location>
        <begin position="1"/>
        <end position="18"/>
    </location>
</feature>
<dbReference type="SUPFAM" id="SSF63825">
    <property type="entry name" value="YWTD domain"/>
    <property type="match status" value="1"/>
</dbReference>
<dbReference type="PROSITE" id="PS51257">
    <property type="entry name" value="PROKAR_LIPOPROTEIN"/>
    <property type="match status" value="1"/>
</dbReference>
<reference evidence="2 3" key="1">
    <citation type="journal article" date="2014" name="Proc. Natl. Acad. Sci. U.S.A.">
        <title>Functional characterization of flavobacteria rhodopsins reveals a unique class of light-driven chloride pump in bacteria.</title>
        <authorList>
            <person name="Yoshizawa S."/>
            <person name="Kumagai Y."/>
            <person name="Kim H."/>
            <person name="Ogura Y."/>
            <person name="Hayashi T."/>
            <person name="Iwasaki W."/>
            <person name="DeLong E.F."/>
            <person name="Kogure K."/>
        </authorList>
    </citation>
    <scope>NUCLEOTIDE SEQUENCE [LARGE SCALE GENOMIC DNA]</scope>
    <source>
        <strain evidence="2 3">S1-08</strain>
    </source>
</reference>
<proteinExistence type="predicted"/>
<accession>W8W0M1</accession>
<dbReference type="KEGG" id="nmf:NMS_2557"/>
<keyword evidence="1" id="KW-0732">Signal</keyword>
<dbReference type="AlphaFoldDB" id="W8W0M1"/>
<evidence type="ECO:0000256" key="1">
    <source>
        <dbReference type="SAM" id="SignalP"/>
    </source>
</evidence>
<keyword evidence="3" id="KW-1185">Reference proteome</keyword>
<dbReference type="EMBL" id="AP014548">
    <property type="protein sequence ID" value="BAO56566.1"/>
    <property type="molecule type" value="Genomic_DNA"/>
</dbReference>
<sequence>MKNFTLPAALLFSAFAFVSCSTDSEGIDDTSAPLTLSKATLFTGSNTSGKINMFDVSDMNEITNKSFQSASRDSDGIHYDPINDCLFEASRSERDVLVFENLNNNENGASLAPSLRSDVQVENPRDIAVSGNRIVVSSDAAGPGESNKFYVYESTPNSVRLVNIYETGYQHWGIFLRGNTLYAAMDNSGRIAVYNDFFSNTSGELTADDIFRVTGAKSLRGVTYDEVEDKLFLADVGNPLNDSDGAIHTIDNFSVIYSGMNAFSSINASDVKTITGANTMLGNPVDLEYDNKAKVLYAAERSTNGGMALAFDNFSNGGNMSPRMKQAVSGISSIYLNVE</sequence>
<dbReference type="OrthoDB" id="834772at2"/>
<dbReference type="STRING" id="1454201.NMS_2557"/>
<name>W8W0M1_9FLAO</name>
<gene>
    <name evidence="2" type="ORF">NMS_2557</name>
</gene>
<dbReference type="RefSeq" id="WP_041497069.1">
    <property type="nucleotide sequence ID" value="NZ_AP014548.1"/>
</dbReference>
<dbReference type="Proteomes" id="UP000031760">
    <property type="component" value="Chromosome"/>
</dbReference>